<dbReference type="InterPro" id="IPR036388">
    <property type="entry name" value="WH-like_DNA-bd_sf"/>
</dbReference>
<comment type="subcellular location">
    <subcellularLocation>
        <location evidence="1">Nucleus</location>
    </subcellularLocation>
</comment>
<proteinExistence type="inferred from homology"/>
<evidence type="ECO:0000313" key="6">
    <source>
        <dbReference type="EMBL" id="KAL3384919.1"/>
    </source>
</evidence>
<comment type="similarity">
    <text evidence="2">Belongs to the eukaryotic RPC34/RPC39 RNA polymerase subunit family.</text>
</comment>
<keyword evidence="5" id="KW-0539">Nucleus</keyword>
<evidence type="ECO:0000313" key="7">
    <source>
        <dbReference type="Proteomes" id="UP001627154"/>
    </source>
</evidence>
<dbReference type="GO" id="GO:0005634">
    <property type="term" value="C:nucleus"/>
    <property type="evidence" value="ECO:0007669"/>
    <property type="project" value="UniProtKB-SubCell"/>
</dbReference>
<dbReference type="Pfam" id="PF05158">
    <property type="entry name" value="RNA_pol_Rpc34"/>
    <property type="match status" value="1"/>
</dbReference>
<evidence type="ECO:0000256" key="1">
    <source>
        <dbReference type="ARBA" id="ARBA00004123"/>
    </source>
</evidence>
<keyword evidence="4" id="KW-0804">Transcription</keyword>
<dbReference type="AlphaFoldDB" id="A0ABD2VVZ6"/>
<accession>A0ABD2VVZ6</accession>
<dbReference type="InterPro" id="IPR036390">
    <property type="entry name" value="WH_DNA-bd_sf"/>
</dbReference>
<dbReference type="Gene3D" id="1.10.10.10">
    <property type="entry name" value="Winged helix-like DNA-binding domain superfamily/Winged helix DNA-binding domain"/>
    <property type="match status" value="1"/>
</dbReference>
<dbReference type="GO" id="GO:0000428">
    <property type="term" value="C:DNA-directed RNA polymerase complex"/>
    <property type="evidence" value="ECO:0007669"/>
    <property type="project" value="UniProtKB-KW"/>
</dbReference>
<dbReference type="PANTHER" id="PTHR12780">
    <property type="entry name" value="RNA POLYMERASE III DNA DIRECTED , 39KD SUBUNIT-RELATED"/>
    <property type="match status" value="1"/>
</dbReference>
<dbReference type="EMBL" id="JBJJXI010000166">
    <property type="protein sequence ID" value="KAL3384919.1"/>
    <property type="molecule type" value="Genomic_DNA"/>
</dbReference>
<dbReference type="Proteomes" id="UP001627154">
    <property type="component" value="Unassembled WGS sequence"/>
</dbReference>
<reference evidence="6 7" key="1">
    <citation type="journal article" date="2024" name="bioRxiv">
        <title>A reference genome for Trichogramma kaykai: A tiny desert-dwelling parasitoid wasp with competing sex-ratio distorters.</title>
        <authorList>
            <person name="Culotta J."/>
            <person name="Lindsey A.R."/>
        </authorList>
    </citation>
    <scope>NUCLEOTIDE SEQUENCE [LARGE SCALE GENOMIC DNA]</scope>
    <source>
        <strain evidence="6 7">KSX58</strain>
    </source>
</reference>
<gene>
    <name evidence="6" type="ORF">TKK_019324</name>
</gene>
<dbReference type="InterPro" id="IPR007832">
    <property type="entry name" value="RNA_pol_Rpc34"/>
</dbReference>
<evidence type="ECO:0000256" key="3">
    <source>
        <dbReference type="ARBA" id="ARBA00022478"/>
    </source>
</evidence>
<evidence type="ECO:0000256" key="5">
    <source>
        <dbReference type="ARBA" id="ARBA00023242"/>
    </source>
</evidence>
<dbReference type="InterPro" id="IPR016049">
    <property type="entry name" value="RNA_pol_Rpc34-like"/>
</dbReference>
<protein>
    <submittedName>
        <fullName evidence="6">Uncharacterized protein</fullName>
    </submittedName>
</protein>
<keyword evidence="7" id="KW-1185">Reference proteome</keyword>
<name>A0ABD2VVZ6_9HYME</name>
<keyword evidence="3" id="KW-0240">DNA-directed RNA polymerase</keyword>
<sequence length="161" mass="18604">MVWMKKKQKIIDLVKYAGKKGIFDADIAQIEPVPQQRVQIINDLLQKLIIKLFLINEKYNENHEISEKLSKNITREEQLIYDHIAKAGSKGIWNRELKNIIKATDQQLARITKTLPKLEVTDVEMILDSLVYDGKVERVTTSDGNNMYRAIARLVEGIQDL</sequence>
<comment type="caution">
    <text evidence="6">The sequence shown here is derived from an EMBL/GenBank/DDBJ whole genome shotgun (WGS) entry which is preliminary data.</text>
</comment>
<dbReference type="SUPFAM" id="SSF46785">
    <property type="entry name" value="Winged helix' DNA-binding domain"/>
    <property type="match status" value="1"/>
</dbReference>
<evidence type="ECO:0000256" key="4">
    <source>
        <dbReference type="ARBA" id="ARBA00023163"/>
    </source>
</evidence>
<evidence type="ECO:0000256" key="2">
    <source>
        <dbReference type="ARBA" id="ARBA00011038"/>
    </source>
</evidence>
<organism evidence="6 7">
    <name type="scientific">Trichogramma kaykai</name>
    <dbReference type="NCBI Taxonomy" id="54128"/>
    <lineage>
        <taxon>Eukaryota</taxon>
        <taxon>Metazoa</taxon>
        <taxon>Ecdysozoa</taxon>
        <taxon>Arthropoda</taxon>
        <taxon>Hexapoda</taxon>
        <taxon>Insecta</taxon>
        <taxon>Pterygota</taxon>
        <taxon>Neoptera</taxon>
        <taxon>Endopterygota</taxon>
        <taxon>Hymenoptera</taxon>
        <taxon>Apocrita</taxon>
        <taxon>Proctotrupomorpha</taxon>
        <taxon>Chalcidoidea</taxon>
        <taxon>Trichogrammatidae</taxon>
        <taxon>Trichogramma</taxon>
    </lineage>
</organism>